<keyword evidence="5" id="KW-1185">Reference proteome</keyword>
<dbReference type="InterPro" id="IPR016181">
    <property type="entry name" value="Acyl_CoA_acyltransferase"/>
</dbReference>
<keyword evidence="1 4" id="KW-0808">Transferase</keyword>
<dbReference type="SUPFAM" id="SSF55729">
    <property type="entry name" value="Acyl-CoA N-acyltransferases (Nat)"/>
    <property type="match status" value="1"/>
</dbReference>
<dbReference type="Pfam" id="PF13508">
    <property type="entry name" value="Acetyltransf_7"/>
    <property type="match status" value="1"/>
</dbReference>
<evidence type="ECO:0000313" key="5">
    <source>
        <dbReference type="Proteomes" id="UP000238392"/>
    </source>
</evidence>
<evidence type="ECO:0000256" key="2">
    <source>
        <dbReference type="ARBA" id="ARBA00023315"/>
    </source>
</evidence>
<evidence type="ECO:0000313" key="4">
    <source>
        <dbReference type="EMBL" id="PRY88831.1"/>
    </source>
</evidence>
<dbReference type="PANTHER" id="PTHR43877:SF2">
    <property type="entry name" value="AMINOALKYLPHOSPHONATE N-ACETYLTRANSFERASE-RELATED"/>
    <property type="match status" value="1"/>
</dbReference>
<dbReference type="GO" id="GO:0016747">
    <property type="term" value="F:acyltransferase activity, transferring groups other than amino-acyl groups"/>
    <property type="evidence" value="ECO:0007669"/>
    <property type="project" value="InterPro"/>
</dbReference>
<dbReference type="InterPro" id="IPR000182">
    <property type="entry name" value="GNAT_dom"/>
</dbReference>
<dbReference type="CDD" id="cd04301">
    <property type="entry name" value="NAT_SF"/>
    <property type="match status" value="1"/>
</dbReference>
<evidence type="ECO:0000259" key="3">
    <source>
        <dbReference type="PROSITE" id="PS51186"/>
    </source>
</evidence>
<reference evidence="4 5" key="1">
    <citation type="submission" date="2018-03" db="EMBL/GenBank/DDBJ databases">
        <title>Genomic Encyclopedia of Archaeal and Bacterial Type Strains, Phase II (KMG-II): from individual species to whole genera.</title>
        <authorList>
            <person name="Goeker M."/>
        </authorList>
    </citation>
    <scope>NUCLEOTIDE SEQUENCE [LARGE SCALE GENOMIC DNA]</scope>
    <source>
        <strain evidence="4 5">DSM 100212</strain>
    </source>
</reference>
<proteinExistence type="predicted"/>
<organism evidence="4 5">
    <name type="scientific">Donghicola tyrosinivorans</name>
    <dbReference type="NCBI Taxonomy" id="1652492"/>
    <lineage>
        <taxon>Bacteria</taxon>
        <taxon>Pseudomonadati</taxon>
        <taxon>Pseudomonadota</taxon>
        <taxon>Alphaproteobacteria</taxon>
        <taxon>Rhodobacterales</taxon>
        <taxon>Roseobacteraceae</taxon>
        <taxon>Donghicola</taxon>
    </lineage>
</organism>
<dbReference type="Proteomes" id="UP000238392">
    <property type="component" value="Unassembled WGS sequence"/>
</dbReference>
<dbReference type="RefSeq" id="WP_106265048.1">
    <property type="nucleotide sequence ID" value="NZ_PVTQ01000007.1"/>
</dbReference>
<evidence type="ECO:0000256" key="1">
    <source>
        <dbReference type="ARBA" id="ARBA00022679"/>
    </source>
</evidence>
<keyword evidence="2" id="KW-0012">Acyltransferase</keyword>
<sequence>MTITLRPARDLDCGALGAMMSSYFAENDWLPRLCSGAEDIANCAMMIDRGWVTVAGDGRPKGFLALQDNFVHALFVAPPERGQGVGKALLDAAKSRHSRLELWTFKRNVAARNFYRREGFAEVGTSVGKHSDHGLPEIDLLWERNAA</sequence>
<name>A0A2T0WQ47_9RHOB</name>
<protein>
    <submittedName>
        <fullName evidence="4">Acetyltransferase (GNAT) family protein</fullName>
    </submittedName>
</protein>
<dbReference type="Gene3D" id="3.40.630.30">
    <property type="match status" value="1"/>
</dbReference>
<feature type="domain" description="N-acetyltransferase" evidence="3">
    <location>
        <begin position="3"/>
        <end position="147"/>
    </location>
</feature>
<accession>A0A2T0WQ47</accession>
<dbReference type="PROSITE" id="PS51186">
    <property type="entry name" value="GNAT"/>
    <property type="match status" value="1"/>
</dbReference>
<dbReference type="EMBL" id="PVTQ01000007">
    <property type="protein sequence ID" value="PRY88831.1"/>
    <property type="molecule type" value="Genomic_DNA"/>
</dbReference>
<dbReference type="AlphaFoldDB" id="A0A2T0WQ47"/>
<dbReference type="OrthoDB" id="9797417at2"/>
<dbReference type="PANTHER" id="PTHR43877">
    <property type="entry name" value="AMINOALKYLPHOSPHONATE N-ACETYLTRANSFERASE-RELATED-RELATED"/>
    <property type="match status" value="1"/>
</dbReference>
<gene>
    <name evidence="4" type="ORF">CLV74_107173</name>
</gene>
<dbReference type="InterPro" id="IPR050832">
    <property type="entry name" value="Bact_Acetyltransf"/>
</dbReference>
<comment type="caution">
    <text evidence="4">The sequence shown here is derived from an EMBL/GenBank/DDBJ whole genome shotgun (WGS) entry which is preliminary data.</text>
</comment>